<dbReference type="AlphaFoldDB" id="A0A4U6V361"/>
<protein>
    <recommendedName>
        <fullName evidence="3">DUF4283 domain-containing protein</fullName>
    </recommendedName>
</protein>
<dbReference type="Gramene" id="TKW22505">
    <property type="protein sequence ID" value="TKW22505"/>
    <property type="gene ID" value="SEVIR_4G232600v2"/>
</dbReference>
<organism evidence="1 2">
    <name type="scientific">Setaria viridis</name>
    <name type="common">Green bristlegrass</name>
    <name type="synonym">Setaria italica subsp. viridis</name>
    <dbReference type="NCBI Taxonomy" id="4556"/>
    <lineage>
        <taxon>Eukaryota</taxon>
        <taxon>Viridiplantae</taxon>
        <taxon>Streptophyta</taxon>
        <taxon>Embryophyta</taxon>
        <taxon>Tracheophyta</taxon>
        <taxon>Spermatophyta</taxon>
        <taxon>Magnoliopsida</taxon>
        <taxon>Liliopsida</taxon>
        <taxon>Poales</taxon>
        <taxon>Poaceae</taxon>
        <taxon>PACMAD clade</taxon>
        <taxon>Panicoideae</taxon>
        <taxon>Panicodae</taxon>
        <taxon>Paniceae</taxon>
        <taxon>Cenchrinae</taxon>
        <taxon>Setaria</taxon>
    </lineage>
</organism>
<gene>
    <name evidence="1" type="ORF">SEVIR_4G232600v2</name>
</gene>
<sequence length="214" mass="24607">MLRECIAPFRGLSALDLGFHIIQDDDYGDTITDMANYALITIKKGEVIARQVEGEFKAQASPTSTWRWYAKNVAENKFQIKFPTTKKMGMVPGVSFKVEQWNHCDGAKAELATAWFRIFGIPSEKMTEKRACYVGSLVRIPLEVDKINLKRWEYVRVKIACKHITKVLAIVEGLLDMHFYDVTFQRKYLLKNRLILHGTLGQGQLTKKMRIIHP</sequence>
<dbReference type="EMBL" id="CM016555">
    <property type="protein sequence ID" value="TKW22505.1"/>
    <property type="molecule type" value="Genomic_DNA"/>
</dbReference>
<reference evidence="1" key="1">
    <citation type="submission" date="2019-03" db="EMBL/GenBank/DDBJ databases">
        <title>WGS assembly of Setaria viridis.</title>
        <authorList>
            <person name="Huang P."/>
            <person name="Jenkins J."/>
            <person name="Grimwood J."/>
            <person name="Barry K."/>
            <person name="Healey A."/>
            <person name="Mamidi S."/>
            <person name="Sreedasyam A."/>
            <person name="Shu S."/>
            <person name="Feldman M."/>
            <person name="Wu J."/>
            <person name="Yu Y."/>
            <person name="Chen C."/>
            <person name="Johnson J."/>
            <person name="Rokhsar D."/>
            <person name="Baxter I."/>
            <person name="Schmutz J."/>
            <person name="Brutnell T."/>
            <person name="Kellogg E."/>
        </authorList>
    </citation>
    <scope>NUCLEOTIDE SEQUENCE [LARGE SCALE GENOMIC DNA]</scope>
</reference>
<name>A0A4U6V361_SETVI</name>
<evidence type="ECO:0000313" key="1">
    <source>
        <dbReference type="EMBL" id="TKW22505.1"/>
    </source>
</evidence>
<keyword evidence="2" id="KW-1185">Reference proteome</keyword>
<proteinExistence type="predicted"/>
<evidence type="ECO:0000313" key="2">
    <source>
        <dbReference type="Proteomes" id="UP000298652"/>
    </source>
</evidence>
<dbReference type="Proteomes" id="UP000298652">
    <property type="component" value="Chromosome 4"/>
</dbReference>
<evidence type="ECO:0008006" key="3">
    <source>
        <dbReference type="Google" id="ProtNLM"/>
    </source>
</evidence>
<dbReference type="PANTHER" id="PTHR33170">
    <property type="entry name" value="DUF4283 DOMAIN-CONTAINING PROTEIN-RELATED"/>
    <property type="match status" value="1"/>
</dbReference>
<dbReference type="PANTHER" id="PTHR33170:SF22">
    <property type="entry name" value="OS10G0417100 PROTEIN"/>
    <property type="match status" value="1"/>
</dbReference>
<dbReference type="OMA" id="IACKHIT"/>
<accession>A0A4U6V361</accession>